<evidence type="ECO:0000256" key="9">
    <source>
        <dbReference type="SAM" id="Phobius"/>
    </source>
</evidence>
<comment type="subcellular location">
    <subcellularLocation>
        <location evidence="2">Membrane</location>
        <topology evidence="2">Multi-pass membrane protein</topology>
    </subcellularLocation>
</comment>
<geneLocation type="mitochondrion" evidence="11"/>
<comment type="function">
    <text evidence="1">Core subunit of the mitochondrial membrane respiratory chain NADH dehydrogenase (Complex I) that is believed to belong to the minimal assembly required for catalysis. Complex I functions in the transfer of electrons from NADH to the respiratory chain. The immediate electron acceptor for the enzyme is believed to be ubiquinone.</text>
</comment>
<dbReference type="PRINTS" id="PR01434">
    <property type="entry name" value="NADHDHGNASE5"/>
</dbReference>
<gene>
    <name evidence="11" type="primary">nad5</name>
</gene>
<feature type="transmembrane region" description="Helical" evidence="9">
    <location>
        <begin position="327"/>
        <end position="350"/>
    </location>
</feature>
<evidence type="ECO:0000313" key="11">
    <source>
        <dbReference type="EMBL" id="QXT43918.1"/>
    </source>
</evidence>
<evidence type="ECO:0000256" key="3">
    <source>
        <dbReference type="ARBA" id="ARBA00012944"/>
    </source>
</evidence>
<dbReference type="PANTHER" id="PTHR42829">
    <property type="entry name" value="NADH-UBIQUINONE OXIDOREDUCTASE CHAIN 5"/>
    <property type="match status" value="1"/>
</dbReference>
<keyword evidence="5 9" id="KW-1133">Transmembrane helix</keyword>
<feature type="transmembrane region" description="Helical" evidence="9">
    <location>
        <begin position="413"/>
        <end position="436"/>
    </location>
</feature>
<proteinExistence type="predicted"/>
<evidence type="ECO:0000256" key="2">
    <source>
        <dbReference type="ARBA" id="ARBA00004141"/>
    </source>
</evidence>
<dbReference type="InterPro" id="IPR001750">
    <property type="entry name" value="ND/Mrp_TM"/>
</dbReference>
<keyword evidence="4 9" id="KW-0812">Transmembrane</keyword>
<keyword evidence="6 9" id="KW-0472">Membrane</keyword>
<evidence type="ECO:0000259" key="10">
    <source>
        <dbReference type="Pfam" id="PF00361"/>
    </source>
</evidence>
<evidence type="ECO:0000256" key="1">
    <source>
        <dbReference type="ARBA" id="ARBA00003257"/>
    </source>
</evidence>
<reference evidence="11" key="1">
    <citation type="journal article" date="2021" name="Int. J. Biol. Macromol.">
        <title>Massive gene rearrangement in mitogenomes of phytoseiid mites.</title>
        <authorList>
            <person name="Zhang B."/>
            <person name="Havird J.C."/>
            <person name="Wang E."/>
            <person name="Lv J."/>
            <person name="Xu X."/>
        </authorList>
    </citation>
    <scope>NUCLEOTIDE SEQUENCE</scope>
</reference>
<accession>A0A8F6YE22</accession>
<evidence type="ECO:0000256" key="5">
    <source>
        <dbReference type="ARBA" id="ARBA00022989"/>
    </source>
</evidence>
<feature type="transmembrane region" description="Helical" evidence="9">
    <location>
        <begin position="529"/>
        <end position="553"/>
    </location>
</feature>
<feature type="transmembrane region" description="Helical" evidence="9">
    <location>
        <begin position="237"/>
        <end position="258"/>
    </location>
</feature>
<dbReference type="GO" id="GO:0042773">
    <property type="term" value="P:ATP synthesis coupled electron transport"/>
    <property type="evidence" value="ECO:0007669"/>
    <property type="project" value="InterPro"/>
</dbReference>
<feature type="transmembrane region" description="Helical" evidence="9">
    <location>
        <begin position="82"/>
        <end position="99"/>
    </location>
</feature>
<comment type="catalytic activity">
    <reaction evidence="8">
        <text>a ubiquinone + NADH + 5 H(+)(in) = a ubiquinol + NAD(+) + 4 H(+)(out)</text>
        <dbReference type="Rhea" id="RHEA:29091"/>
        <dbReference type="Rhea" id="RHEA-COMP:9565"/>
        <dbReference type="Rhea" id="RHEA-COMP:9566"/>
        <dbReference type="ChEBI" id="CHEBI:15378"/>
        <dbReference type="ChEBI" id="CHEBI:16389"/>
        <dbReference type="ChEBI" id="CHEBI:17976"/>
        <dbReference type="ChEBI" id="CHEBI:57540"/>
        <dbReference type="ChEBI" id="CHEBI:57945"/>
        <dbReference type="EC" id="7.1.1.2"/>
    </reaction>
</comment>
<sequence length="554" mass="64932">MNFSYLFFLMFLILLVVLYFLIIFEKIFIFEVVLNSFDYLVDFKLYFYMDFMSCFFLLVVSLIVSSAFFYSNFYMESDKNKAKFLILTFFFVVSMFLVILSLNSFLILIGWDGLGIVSYLLIIHYFSSMSNYSGMVTIMINRFGDIGMIFSLFFILASFSLDFIYLNEMKNLNWLVGVLIILGCMTKSAQFPFSVWLPLAMAAPTPISALVHSSTLVTAGVYLLVRMNFIFKSCNYLIIFLVCVFLMTMVMAGVLAMFEMDIKKIIAFSTLSQLGLMMLVIGVGYDFLGFFHILSHSMFKALLFFCSGVFIHEFLENQDSRNYTVIFKINIMVCGIFLVCSMALSGFPFLSGFYSKDLIFELLYSMNFGLYFLFLSVMSIILSVFYSVRMIYFGCFLGKQGFSMIYSKFWDGIYYSLYLCFFGVLFFGSLFSWLMLEKLEVLFLVSELKLLNLFFVFFSVFLMIFILSMKFYSKGLLDFFLKFMYWLPCQGFYVNKFLLKMNYFYFSSENMLESIIVEKNYSFLLKLSFIFSVFKFFVFFLSLLFLIFIYIICM</sequence>
<feature type="transmembrane region" description="Helical" evidence="9">
    <location>
        <begin position="146"/>
        <end position="166"/>
    </location>
</feature>
<feature type="transmembrane region" description="Helical" evidence="9">
    <location>
        <begin position="479"/>
        <end position="499"/>
    </location>
</feature>
<dbReference type="EC" id="7.1.1.2" evidence="3"/>
<evidence type="ECO:0000256" key="6">
    <source>
        <dbReference type="ARBA" id="ARBA00023136"/>
    </source>
</evidence>
<feature type="transmembrane region" description="Helical" evidence="9">
    <location>
        <begin position="370"/>
        <end position="392"/>
    </location>
</feature>
<feature type="transmembrane region" description="Helical" evidence="9">
    <location>
        <begin position="105"/>
        <end position="126"/>
    </location>
</feature>
<organism evidence="11">
    <name type="scientific">Neoseiulus womersleyi</name>
    <dbReference type="NCBI Taxonomy" id="322050"/>
    <lineage>
        <taxon>Eukaryota</taxon>
        <taxon>Metazoa</taxon>
        <taxon>Ecdysozoa</taxon>
        <taxon>Arthropoda</taxon>
        <taxon>Chelicerata</taxon>
        <taxon>Arachnida</taxon>
        <taxon>Acari</taxon>
        <taxon>Parasitiformes</taxon>
        <taxon>Mesostigmata</taxon>
        <taxon>Gamasina</taxon>
        <taxon>Phytoseioidea</taxon>
        <taxon>Phytoseiidae</taxon>
        <taxon>Amblyseiinae</taxon>
        <taxon>Neoseiulus</taxon>
    </lineage>
</organism>
<dbReference type="GO" id="GO:0008137">
    <property type="term" value="F:NADH dehydrogenase (ubiquinone) activity"/>
    <property type="evidence" value="ECO:0007669"/>
    <property type="project" value="UniProtKB-EC"/>
</dbReference>
<evidence type="ECO:0000256" key="4">
    <source>
        <dbReference type="ARBA" id="ARBA00022692"/>
    </source>
</evidence>
<name>A0A8F6YE22_9ACAR</name>
<dbReference type="PANTHER" id="PTHR42829:SF2">
    <property type="entry name" value="NADH-UBIQUINONE OXIDOREDUCTASE CHAIN 5"/>
    <property type="match status" value="1"/>
</dbReference>
<evidence type="ECO:0000256" key="7">
    <source>
        <dbReference type="ARBA" id="ARBA00031027"/>
    </source>
</evidence>
<feature type="transmembrane region" description="Helical" evidence="9">
    <location>
        <begin position="209"/>
        <end position="231"/>
    </location>
</feature>
<feature type="transmembrane region" description="Helical" evidence="9">
    <location>
        <begin position="7"/>
        <end position="33"/>
    </location>
</feature>
<evidence type="ECO:0000256" key="8">
    <source>
        <dbReference type="ARBA" id="ARBA00049551"/>
    </source>
</evidence>
<keyword evidence="11" id="KW-0496">Mitochondrion</keyword>
<feature type="transmembrane region" description="Helical" evidence="9">
    <location>
        <begin position="265"/>
        <end position="285"/>
    </location>
</feature>
<feature type="transmembrane region" description="Helical" evidence="9">
    <location>
        <begin position="45"/>
        <end position="70"/>
    </location>
</feature>
<dbReference type="GO" id="GO:0016020">
    <property type="term" value="C:membrane"/>
    <property type="evidence" value="ECO:0007669"/>
    <property type="project" value="UniProtKB-SubCell"/>
</dbReference>
<dbReference type="GO" id="GO:0015990">
    <property type="term" value="P:electron transport coupled proton transport"/>
    <property type="evidence" value="ECO:0007669"/>
    <property type="project" value="TreeGrafter"/>
</dbReference>
<dbReference type="Pfam" id="PF00361">
    <property type="entry name" value="Proton_antipo_M"/>
    <property type="match status" value="1"/>
</dbReference>
<feature type="domain" description="NADH:quinone oxidoreductase/Mrp antiporter transmembrane" evidence="10">
    <location>
        <begin position="103"/>
        <end position="379"/>
    </location>
</feature>
<protein>
    <recommendedName>
        <fullName evidence="3">NADH:ubiquinone reductase (H(+)-translocating)</fullName>
        <ecNumber evidence="3">7.1.1.2</ecNumber>
    </recommendedName>
    <alternativeName>
        <fullName evidence="7">NADH dehydrogenase subunit 5</fullName>
    </alternativeName>
</protein>
<feature type="transmembrane region" description="Helical" evidence="9">
    <location>
        <begin position="448"/>
        <end position="467"/>
    </location>
</feature>
<dbReference type="InterPro" id="IPR003945">
    <property type="entry name" value="NU5C-like"/>
</dbReference>
<dbReference type="AlphaFoldDB" id="A0A8F6YE22"/>
<dbReference type="EMBL" id="MW762685">
    <property type="protein sequence ID" value="QXT43918.1"/>
    <property type="molecule type" value="Genomic_DNA"/>
</dbReference>
<dbReference type="GO" id="GO:0003954">
    <property type="term" value="F:NADH dehydrogenase activity"/>
    <property type="evidence" value="ECO:0007669"/>
    <property type="project" value="TreeGrafter"/>
</dbReference>